<dbReference type="PANTHER" id="PTHR30537">
    <property type="entry name" value="HTH-TYPE TRANSCRIPTIONAL REGULATOR"/>
    <property type="match status" value="1"/>
</dbReference>
<dbReference type="FunFam" id="1.10.10.10:FF:000001">
    <property type="entry name" value="LysR family transcriptional regulator"/>
    <property type="match status" value="1"/>
</dbReference>
<name>A0A3P1SVW0_9GAMM</name>
<evidence type="ECO:0000313" key="7">
    <source>
        <dbReference type="Proteomes" id="UP000267535"/>
    </source>
</evidence>
<dbReference type="CDD" id="cd08432">
    <property type="entry name" value="PBP2_GcdR_TrpI_HvrB_AmpR_like"/>
    <property type="match status" value="1"/>
</dbReference>
<keyword evidence="4" id="KW-0804">Transcription</keyword>
<evidence type="ECO:0000313" key="6">
    <source>
        <dbReference type="EMBL" id="RRD01250.1"/>
    </source>
</evidence>
<protein>
    <submittedName>
        <fullName evidence="6">LysR family transcriptional regulator</fullName>
    </submittedName>
</protein>
<dbReference type="GO" id="GO:0006351">
    <property type="term" value="P:DNA-templated transcription"/>
    <property type="evidence" value="ECO:0007669"/>
    <property type="project" value="TreeGrafter"/>
</dbReference>
<dbReference type="PROSITE" id="PS50931">
    <property type="entry name" value="HTH_LYSR"/>
    <property type="match status" value="1"/>
</dbReference>
<keyword evidence="7" id="KW-1185">Reference proteome</keyword>
<evidence type="ECO:0000259" key="5">
    <source>
        <dbReference type="PROSITE" id="PS50931"/>
    </source>
</evidence>
<evidence type="ECO:0000256" key="3">
    <source>
        <dbReference type="ARBA" id="ARBA00023125"/>
    </source>
</evidence>
<dbReference type="GO" id="GO:0043565">
    <property type="term" value="F:sequence-specific DNA binding"/>
    <property type="evidence" value="ECO:0007669"/>
    <property type="project" value="TreeGrafter"/>
</dbReference>
<dbReference type="PANTHER" id="PTHR30537:SF26">
    <property type="entry name" value="GLYCINE CLEAVAGE SYSTEM TRANSCRIPTIONAL ACTIVATOR"/>
    <property type="match status" value="1"/>
</dbReference>
<dbReference type="EMBL" id="RQXV01000001">
    <property type="protein sequence ID" value="RRD01250.1"/>
    <property type="molecule type" value="Genomic_DNA"/>
</dbReference>
<dbReference type="InterPro" id="IPR036390">
    <property type="entry name" value="WH_DNA-bd_sf"/>
</dbReference>
<dbReference type="GO" id="GO:0003700">
    <property type="term" value="F:DNA-binding transcription factor activity"/>
    <property type="evidence" value="ECO:0007669"/>
    <property type="project" value="InterPro"/>
</dbReference>
<dbReference type="Proteomes" id="UP000267535">
    <property type="component" value="Unassembled WGS sequence"/>
</dbReference>
<dbReference type="OrthoDB" id="6787458at2"/>
<dbReference type="InterPro" id="IPR036388">
    <property type="entry name" value="WH-like_DNA-bd_sf"/>
</dbReference>
<dbReference type="RefSeq" id="WP_124924322.1">
    <property type="nucleotide sequence ID" value="NZ_BMOH01000001.1"/>
</dbReference>
<dbReference type="AlphaFoldDB" id="A0A3P1SVW0"/>
<dbReference type="Gene3D" id="1.10.10.10">
    <property type="entry name" value="Winged helix-like DNA-binding domain superfamily/Winged helix DNA-binding domain"/>
    <property type="match status" value="1"/>
</dbReference>
<keyword evidence="2" id="KW-0805">Transcription regulation</keyword>
<dbReference type="SUPFAM" id="SSF46785">
    <property type="entry name" value="Winged helix' DNA-binding domain"/>
    <property type="match status" value="1"/>
</dbReference>
<evidence type="ECO:0000256" key="2">
    <source>
        <dbReference type="ARBA" id="ARBA00023015"/>
    </source>
</evidence>
<evidence type="ECO:0000256" key="4">
    <source>
        <dbReference type="ARBA" id="ARBA00023163"/>
    </source>
</evidence>
<dbReference type="PRINTS" id="PR00039">
    <property type="entry name" value="HTHLYSR"/>
</dbReference>
<evidence type="ECO:0000256" key="1">
    <source>
        <dbReference type="ARBA" id="ARBA00009437"/>
    </source>
</evidence>
<dbReference type="Pfam" id="PF03466">
    <property type="entry name" value="LysR_substrate"/>
    <property type="match status" value="1"/>
</dbReference>
<reference evidence="6 7" key="1">
    <citation type="submission" date="2018-11" db="EMBL/GenBank/DDBJ databases">
        <title>The draft genome sequence of Amphritea balenae JAMM 1525T.</title>
        <authorList>
            <person name="Fang Z."/>
            <person name="Zhang Y."/>
            <person name="Han X."/>
        </authorList>
    </citation>
    <scope>NUCLEOTIDE SEQUENCE [LARGE SCALE GENOMIC DNA]</scope>
    <source>
        <strain evidence="6 7">JAMM 1525</strain>
    </source>
</reference>
<dbReference type="InterPro" id="IPR058163">
    <property type="entry name" value="LysR-type_TF_proteobact-type"/>
</dbReference>
<sequence>MKRLPPLKALLAFRHAAEAQSFKIAAEQLNVTQAAISQQIKTLEQQLGQVLFKRLTRAVELTPQGQQLLPYASKAFDTLEQGVAQLAEDPYPDRLTLSTLPSFAARWLVPRLGKFQEQAPQINIHLSPGLQLVSFEGNELDLAIRFGRGSYPGLRSRLLLKDYLIPVCHPSLINQEQPIPAQLEQLALISDEAPDMQMLWPDIEQALGVRFREGASRLHVSDSTMLVEALLSGQGLAMLRFSLAYDLLERGLLICPMPVYLRSVFDFYLVAPEQHFQRPKVRTFENWLRREIQVIDRSWEQFYQSHLAIPR</sequence>
<comment type="similarity">
    <text evidence="1">Belongs to the LysR transcriptional regulatory family.</text>
</comment>
<feature type="domain" description="HTH lysR-type" evidence="5">
    <location>
        <begin position="5"/>
        <end position="62"/>
    </location>
</feature>
<dbReference type="SUPFAM" id="SSF53850">
    <property type="entry name" value="Periplasmic binding protein-like II"/>
    <property type="match status" value="1"/>
</dbReference>
<dbReference type="InterPro" id="IPR000847">
    <property type="entry name" value="LysR_HTH_N"/>
</dbReference>
<gene>
    <name evidence="6" type="ORF">EHS89_01420</name>
</gene>
<comment type="caution">
    <text evidence="6">The sequence shown here is derived from an EMBL/GenBank/DDBJ whole genome shotgun (WGS) entry which is preliminary data.</text>
</comment>
<proteinExistence type="inferred from homology"/>
<accession>A0A3P1SVW0</accession>
<dbReference type="Pfam" id="PF00126">
    <property type="entry name" value="HTH_1"/>
    <property type="match status" value="1"/>
</dbReference>
<keyword evidence="3" id="KW-0238">DNA-binding</keyword>
<dbReference type="Gene3D" id="3.40.190.10">
    <property type="entry name" value="Periplasmic binding protein-like II"/>
    <property type="match status" value="2"/>
</dbReference>
<dbReference type="InterPro" id="IPR005119">
    <property type="entry name" value="LysR_subst-bd"/>
</dbReference>
<organism evidence="6 7">
    <name type="scientific">Amphritea balenae</name>
    <dbReference type="NCBI Taxonomy" id="452629"/>
    <lineage>
        <taxon>Bacteria</taxon>
        <taxon>Pseudomonadati</taxon>
        <taxon>Pseudomonadota</taxon>
        <taxon>Gammaproteobacteria</taxon>
        <taxon>Oceanospirillales</taxon>
        <taxon>Oceanospirillaceae</taxon>
        <taxon>Amphritea</taxon>
    </lineage>
</organism>